<sequence length="886" mass="102233">MEIYLEELYDHMRLLSAAQRKLFWKEYLGEIKGNNVLESVKIFFEPTQYYPEHLEAFDDIINALKHKGVREFVLSTKGKFKFDISPEFRNLESLCVDADMDVDFLIGFCQSNPNLTRLKLSRSELYNGQLAYIVPHCGELKYLSFVMKPGIDGREYGPLAALPNLLELTLHGRHQCGSLVFLFECLRGSKIRRISIPNIHVTRDEAFALGQIPLLASLRLCFLDRSIYNEMFMQNYVTEIIVMSEPKNSHRSEGVKWAATMRCNLLKTAREPGVNYYNYGKIATKDTPESREMFTKIKDYEFLQSHRLRIEGTSKIIDTFRDLDERMIVEKLVLNTLQPISQEEMVVLGSLSTLTTIRCFFSQMESLIAVKLQQLANPEAKTQNRVDRITTEKCEVSLVHGQDSVTLAIYFKGIFMNTAVFAPLLRLNNLKCLSLKGRLMYISFEQLFKKIAIDDEINLEELEVAFVDAGELEQLVKIRSLKVLKCGFLCSRNIEKVGDLNQLESLTITFHPEGSLINLLKAFASKEIQTLRHLTVQHTPVVYEEMVELTKIKSLRSIQLGLKSENSWLRPNHQTRKIEVLYCVKCSAPKYESSKLRHHTIFKMVTSAQPTKLKVLTEIYPRTEFSVHFTDSCLDLLENLPNLEDLRINFERRVPDMERMSRLKSLRRLSVASQDFRNLSQLESLECVIYHMQGIENVALLQNISELQIHNPTAFELWDLLKELGALVNMKSLLLDNCDLNFLELVEITKLNWINHLRLGIADKKFIFMFLPSNLPNLTDLEITSTECGNLMFVHGYIVTSKILKSLSLYRYYGITVDIVHGILMALKMNRDPDQHPPLKLRGIWCDFDRVSQIRSYDEAYLKLEQVTDSGYKSSEESDADSDNEM</sequence>
<dbReference type="OrthoDB" id="7872399at2759"/>
<organism evidence="1 2">
    <name type="scientific">Drosophila ananassae</name>
    <name type="common">Fruit fly</name>
    <dbReference type="NCBI Taxonomy" id="7217"/>
    <lineage>
        <taxon>Eukaryota</taxon>
        <taxon>Metazoa</taxon>
        <taxon>Ecdysozoa</taxon>
        <taxon>Arthropoda</taxon>
        <taxon>Hexapoda</taxon>
        <taxon>Insecta</taxon>
        <taxon>Pterygota</taxon>
        <taxon>Neoptera</taxon>
        <taxon>Endopterygota</taxon>
        <taxon>Diptera</taxon>
        <taxon>Brachycera</taxon>
        <taxon>Muscomorpha</taxon>
        <taxon>Ephydroidea</taxon>
        <taxon>Drosophilidae</taxon>
        <taxon>Drosophila</taxon>
        <taxon>Sophophora</taxon>
    </lineage>
</organism>
<keyword evidence="2" id="KW-1185">Reference proteome</keyword>
<name>A0A0P9AMD1_DROAN</name>
<dbReference type="EMBL" id="CH902618">
    <property type="protein sequence ID" value="KPU78951.1"/>
    <property type="molecule type" value="Genomic_DNA"/>
</dbReference>
<dbReference type="AlphaFoldDB" id="A0A0P9AMD1"/>
<evidence type="ECO:0000313" key="2">
    <source>
        <dbReference type="Proteomes" id="UP000007801"/>
    </source>
</evidence>
<gene>
    <name evidence="1" type="primary">Dana\GF27435</name>
    <name evidence="1" type="ORF">GF27435</name>
</gene>
<dbReference type="Gene3D" id="3.80.10.10">
    <property type="entry name" value="Ribonuclease Inhibitor"/>
    <property type="match status" value="2"/>
</dbReference>
<proteinExistence type="predicted"/>
<dbReference type="InterPro" id="IPR032675">
    <property type="entry name" value="LRR_dom_sf"/>
</dbReference>
<evidence type="ECO:0000313" key="1">
    <source>
        <dbReference type="EMBL" id="KPU78951.1"/>
    </source>
</evidence>
<dbReference type="InParanoid" id="A0A0P9AMD1"/>
<dbReference type="Proteomes" id="UP000007801">
    <property type="component" value="Unassembled WGS sequence"/>
</dbReference>
<accession>A0A0P9AMD1</accession>
<protein>
    <submittedName>
        <fullName evidence="1">Uncharacterized protein</fullName>
    </submittedName>
</protein>
<dbReference type="SUPFAM" id="SSF52047">
    <property type="entry name" value="RNI-like"/>
    <property type="match status" value="1"/>
</dbReference>
<reference evidence="1 2" key="1">
    <citation type="journal article" date="2007" name="Nature">
        <title>Evolution of genes and genomes on the Drosophila phylogeny.</title>
        <authorList>
            <consortium name="Drosophila 12 Genomes Consortium"/>
            <person name="Clark A.G."/>
            <person name="Eisen M.B."/>
            <person name="Smith D.R."/>
            <person name="Bergman C.M."/>
            <person name="Oliver B."/>
            <person name="Markow T.A."/>
            <person name="Kaufman T.C."/>
            <person name="Kellis M."/>
            <person name="Gelbart W."/>
            <person name="Iyer V.N."/>
            <person name="Pollard D.A."/>
            <person name="Sackton T.B."/>
            <person name="Larracuente A.M."/>
            <person name="Singh N.D."/>
            <person name="Abad J.P."/>
            <person name="Abt D.N."/>
            <person name="Adryan B."/>
            <person name="Aguade M."/>
            <person name="Akashi H."/>
            <person name="Anderson W.W."/>
            <person name="Aquadro C.F."/>
            <person name="Ardell D.H."/>
            <person name="Arguello R."/>
            <person name="Artieri C.G."/>
            <person name="Barbash D.A."/>
            <person name="Barker D."/>
            <person name="Barsanti P."/>
            <person name="Batterham P."/>
            <person name="Batzoglou S."/>
            <person name="Begun D."/>
            <person name="Bhutkar A."/>
            <person name="Blanco E."/>
            <person name="Bosak S.A."/>
            <person name="Bradley R.K."/>
            <person name="Brand A.D."/>
            <person name="Brent M.R."/>
            <person name="Brooks A.N."/>
            <person name="Brown R.H."/>
            <person name="Butlin R.K."/>
            <person name="Caggese C."/>
            <person name="Calvi B.R."/>
            <person name="Bernardo de Carvalho A."/>
            <person name="Caspi A."/>
            <person name="Castrezana S."/>
            <person name="Celniker S.E."/>
            <person name="Chang J.L."/>
            <person name="Chapple C."/>
            <person name="Chatterji S."/>
            <person name="Chinwalla A."/>
            <person name="Civetta A."/>
            <person name="Clifton S.W."/>
            <person name="Comeron J.M."/>
            <person name="Costello J.C."/>
            <person name="Coyne J.A."/>
            <person name="Daub J."/>
            <person name="David R.G."/>
            <person name="Delcher A.L."/>
            <person name="Delehaunty K."/>
            <person name="Do C.B."/>
            <person name="Ebling H."/>
            <person name="Edwards K."/>
            <person name="Eickbush T."/>
            <person name="Evans J.D."/>
            <person name="Filipski A."/>
            <person name="Findeiss S."/>
            <person name="Freyhult E."/>
            <person name="Fulton L."/>
            <person name="Fulton R."/>
            <person name="Garcia A.C."/>
            <person name="Gardiner A."/>
            <person name="Garfield D.A."/>
            <person name="Garvin B.E."/>
            <person name="Gibson G."/>
            <person name="Gilbert D."/>
            <person name="Gnerre S."/>
            <person name="Godfrey J."/>
            <person name="Good R."/>
            <person name="Gotea V."/>
            <person name="Gravely B."/>
            <person name="Greenberg A.J."/>
            <person name="Griffiths-Jones S."/>
            <person name="Gross S."/>
            <person name="Guigo R."/>
            <person name="Gustafson E.A."/>
            <person name="Haerty W."/>
            <person name="Hahn M.W."/>
            <person name="Halligan D.L."/>
            <person name="Halpern A.L."/>
            <person name="Halter G.M."/>
            <person name="Han M.V."/>
            <person name="Heger A."/>
            <person name="Hillier L."/>
            <person name="Hinrichs A.S."/>
            <person name="Holmes I."/>
            <person name="Hoskins R.A."/>
            <person name="Hubisz M.J."/>
            <person name="Hultmark D."/>
            <person name="Huntley M.A."/>
            <person name="Jaffe D.B."/>
            <person name="Jagadeeshan S."/>
            <person name="Jeck W.R."/>
            <person name="Johnson J."/>
            <person name="Jones C.D."/>
            <person name="Jordan W.C."/>
            <person name="Karpen G.H."/>
            <person name="Kataoka E."/>
            <person name="Keightley P.D."/>
            <person name="Kheradpour P."/>
            <person name="Kirkness E.F."/>
            <person name="Koerich L.B."/>
            <person name="Kristiansen K."/>
            <person name="Kudrna D."/>
            <person name="Kulathinal R.J."/>
            <person name="Kumar S."/>
            <person name="Kwok R."/>
            <person name="Lander E."/>
            <person name="Langley C.H."/>
            <person name="Lapoint R."/>
            <person name="Lazzaro B.P."/>
            <person name="Lee S.J."/>
            <person name="Levesque L."/>
            <person name="Li R."/>
            <person name="Lin C.F."/>
            <person name="Lin M.F."/>
            <person name="Lindblad-Toh K."/>
            <person name="Llopart A."/>
            <person name="Long M."/>
            <person name="Low L."/>
            <person name="Lozovsky E."/>
            <person name="Lu J."/>
            <person name="Luo M."/>
            <person name="Machado C.A."/>
            <person name="Makalowski W."/>
            <person name="Marzo M."/>
            <person name="Matsuda M."/>
            <person name="Matzkin L."/>
            <person name="McAllister B."/>
            <person name="McBride C.S."/>
            <person name="McKernan B."/>
            <person name="McKernan K."/>
            <person name="Mendez-Lago M."/>
            <person name="Minx P."/>
            <person name="Mollenhauer M.U."/>
            <person name="Montooth K."/>
            <person name="Mount S.M."/>
            <person name="Mu X."/>
            <person name="Myers E."/>
            <person name="Negre B."/>
            <person name="Newfeld S."/>
            <person name="Nielsen R."/>
            <person name="Noor M.A."/>
            <person name="O'Grady P."/>
            <person name="Pachter L."/>
            <person name="Papaceit M."/>
            <person name="Parisi M.J."/>
            <person name="Parisi M."/>
            <person name="Parts L."/>
            <person name="Pedersen J.S."/>
            <person name="Pesole G."/>
            <person name="Phillippy A.M."/>
            <person name="Ponting C.P."/>
            <person name="Pop M."/>
            <person name="Porcelli D."/>
            <person name="Powell J.R."/>
            <person name="Prohaska S."/>
            <person name="Pruitt K."/>
            <person name="Puig M."/>
            <person name="Quesneville H."/>
            <person name="Ram K.R."/>
            <person name="Rand D."/>
            <person name="Rasmussen M.D."/>
            <person name="Reed L.K."/>
            <person name="Reenan R."/>
            <person name="Reily A."/>
            <person name="Remington K.A."/>
            <person name="Rieger T.T."/>
            <person name="Ritchie M.G."/>
            <person name="Robin C."/>
            <person name="Rogers Y.H."/>
            <person name="Rohde C."/>
            <person name="Rozas J."/>
            <person name="Rubenfield M.J."/>
            <person name="Ruiz A."/>
            <person name="Russo S."/>
            <person name="Salzberg S.L."/>
            <person name="Sanchez-Gracia A."/>
            <person name="Saranga D.J."/>
            <person name="Sato H."/>
            <person name="Schaeffer S.W."/>
            <person name="Schatz M.C."/>
            <person name="Schlenke T."/>
            <person name="Schwartz R."/>
            <person name="Segarra C."/>
            <person name="Singh R.S."/>
            <person name="Sirot L."/>
            <person name="Sirota M."/>
            <person name="Sisneros N.B."/>
            <person name="Smith C.D."/>
            <person name="Smith T.F."/>
            <person name="Spieth J."/>
            <person name="Stage D.E."/>
            <person name="Stark A."/>
            <person name="Stephan W."/>
            <person name="Strausberg R.L."/>
            <person name="Strempel S."/>
            <person name="Sturgill D."/>
            <person name="Sutton G."/>
            <person name="Sutton G.G."/>
            <person name="Tao W."/>
            <person name="Teichmann S."/>
            <person name="Tobari Y.N."/>
            <person name="Tomimura Y."/>
            <person name="Tsolas J.M."/>
            <person name="Valente V.L."/>
            <person name="Venter E."/>
            <person name="Venter J.C."/>
            <person name="Vicario S."/>
            <person name="Vieira F.G."/>
            <person name="Vilella A.J."/>
            <person name="Villasante A."/>
            <person name="Walenz B."/>
            <person name="Wang J."/>
            <person name="Wasserman M."/>
            <person name="Watts T."/>
            <person name="Wilson D."/>
            <person name="Wilson R.K."/>
            <person name="Wing R.A."/>
            <person name="Wolfner M.F."/>
            <person name="Wong A."/>
            <person name="Wong G.K."/>
            <person name="Wu C.I."/>
            <person name="Wu G."/>
            <person name="Yamamoto D."/>
            <person name="Yang H.P."/>
            <person name="Yang S.P."/>
            <person name="Yorke J.A."/>
            <person name="Yoshida K."/>
            <person name="Zdobnov E."/>
            <person name="Zhang P."/>
            <person name="Zhang Y."/>
            <person name="Zimin A.V."/>
            <person name="Baldwin J."/>
            <person name="Abdouelleil A."/>
            <person name="Abdulkadir J."/>
            <person name="Abebe A."/>
            <person name="Abera B."/>
            <person name="Abreu J."/>
            <person name="Acer S.C."/>
            <person name="Aftuck L."/>
            <person name="Alexander A."/>
            <person name="An P."/>
            <person name="Anderson E."/>
            <person name="Anderson S."/>
            <person name="Arachi H."/>
            <person name="Azer M."/>
            <person name="Bachantsang P."/>
            <person name="Barry A."/>
            <person name="Bayul T."/>
            <person name="Berlin A."/>
            <person name="Bessette D."/>
            <person name="Bloom T."/>
            <person name="Blye J."/>
            <person name="Boguslavskiy L."/>
            <person name="Bonnet C."/>
            <person name="Boukhgalter B."/>
            <person name="Bourzgui I."/>
            <person name="Brown A."/>
            <person name="Cahill P."/>
            <person name="Channer S."/>
            <person name="Cheshatsang Y."/>
            <person name="Chuda L."/>
            <person name="Citroen M."/>
            <person name="Collymore A."/>
            <person name="Cooke P."/>
            <person name="Costello M."/>
            <person name="D'Aco K."/>
            <person name="Daza R."/>
            <person name="De Haan G."/>
            <person name="DeGray S."/>
            <person name="DeMaso C."/>
            <person name="Dhargay N."/>
            <person name="Dooley K."/>
            <person name="Dooley E."/>
            <person name="Doricent M."/>
            <person name="Dorje P."/>
            <person name="Dorjee K."/>
            <person name="Dupes A."/>
            <person name="Elong R."/>
            <person name="Falk J."/>
            <person name="Farina A."/>
            <person name="Faro S."/>
            <person name="Ferguson D."/>
            <person name="Fisher S."/>
            <person name="Foley C.D."/>
            <person name="Franke A."/>
            <person name="Friedrich D."/>
            <person name="Gadbois L."/>
            <person name="Gearin G."/>
            <person name="Gearin C.R."/>
            <person name="Giannoukos G."/>
            <person name="Goode T."/>
            <person name="Graham J."/>
            <person name="Grandbois E."/>
            <person name="Grewal S."/>
            <person name="Gyaltsen K."/>
            <person name="Hafez N."/>
            <person name="Hagos B."/>
            <person name="Hall J."/>
            <person name="Henson C."/>
            <person name="Hollinger A."/>
            <person name="Honan T."/>
            <person name="Huard M.D."/>
            <person name="Hughes L."/>
            <person name="Hurhula B."/>
            <person name="Husby M.E."/>
            <person name="Kamat A."/>
            <person name="Kanga B."/>
            <person name="Kashin S."/>
            <person name="Khazanovich D."/>
            <person name="Kisner P."/>
            <person name="Lance K."/>
            <person name="Lara M."/>
            <person name="Lee W."/>
            <person name="Lennon N."/>
            <person name="Letendre F."/>
            <person name="LeVine R."/>
            <person name="Lipovsky A."/>
            <person name="Liu X."/>
            <person name="Liu J."/>
            <person name="Liu S."/>
            <person name="Lokyitsang T."/>
            <person name="Lokyitsang Y."/>
            <person name="Lubonja R."/>
            <person name="Lui A."/>
            <person name="MacDonald P."/>
            <person name="Magnisalis V."/>
            <person name="Maru K."/>
            <person name="Matthews C."/>
            <person name="McCusker W."/>
            <person name="McDonough S."/>
            <person name="Mehta T."/>
            <person name="Meldrim J."/>
            <person name="Meneus L."/>
            <person name="Mihai O."/>
            <person name="Mihalev A."/>
            <person name="Mihova T."/>
            <person name="Mittelman R."/>
            <person name="Mlenga V."/>
            <person name="Montmayeur A."/>
            <person name="Mulrain L."/>
            <person name="Navidi A."/>
            <person name="Naylor J."/>
            <person name="Negash T."/>
            <person name="Nguyen T."/>
            <person name="Nguyen N."/>
            <person name="Nicol R."/>
            <person name="Norbu C."/>
            <person name="Norbu N."/>
            <person name="Novod N."/>
            <person name="O'Neill B."/>
            <person name="Osman S."/>
            <person name="Markiewicz E."/>
            <person name="Oyono O.L."/>
            <person name="Patti C."/>
            <person name="Phunkhang P."/>
            <person name="Pierre F."/>
            <person name="Priest M."/>
            <person name="Raghuraman S."/>
            <person name="Rege F."/>
            <person name="Reyes R."/>
            <person name="Rise C."/>
            <person name="Rogov P."/>
            <person name="Ross K."/>
            <person name="Ryan E."/>
            <person name="Settipalli S."/>
            <person name="Shea T."/>
            <person name="Sherpa N."/>
            <person name="Shi L."/>
            <person name="Shih D."/>
            <person name="Sparrow T."/>
            <person name="Spaulding J."/>
            <person name="Stalker J."/>
            <person name="Stange-Thomann N."/>
            <person name="Stavropoulos S."/>
            <person name="Stone C."/>
            <person name="Strader C."/>
            <person name="Tesfaye S."/>
            <person name="Thomson T."/>
            <person name="Thoulutsang Y."/>
            <person name="Thoulutsang D."/>
            <person name="Topham K."/>
            <person name="Topping I."/>
            <person name="Tsamla T."/>
            <person name="Vassiliev H."/>
            <person name="Vo A."/>
            <person name="Wangchuk T."/>
            <person name="Wangdi T."/>
            <person name="Weiand M."/>
            <person name="Wilkinson J."/>
            <person name="Wilson A."/>
            <person name="Yadav S."/>
            <person name="Young G."/>
            <person name="Yu Q."/>
            <person name="Zembek L."/>
            <person name="Zhong D."/>
            <person name="Zimmer A."/>
            <person name="Zwirko Z."/>
            <person name="Jaffe D.B."/>
            <person name="Alvarez P."/>
            <person name="Brockman W."/>
            <person name="Butler J."/>
            <person name="Chin C."/>
            <person name="Gnerre S."/>
            <person name="Grabherr M."/>
            <person name="Kleber M."/>
            <person name="Mauceli E."/>
            <person name="MacCallum I."/>
        </authorList>
    </citation>
    <scope>NUCLEOTIDE SEQUENCE [LARGE SCALE GENOMIC DNA]</scope>
    <source>
        <strain evidence="2">Tucson 14024-0371.13</strain>
    </source>
</reference>
<dbReference type="SUPFAM" id="SSF52058">
    <property type="entry name" value="L domain-like"/>
    <property type="match status" value="1"/>
</dbReference>
<dbReference type="KEGG" id="dan:26514844"/>
<dbReference type="GeneID" id="26514844"/>
<dbReference type="STRING" id="7217.A0A0P9AMD1"/>